<dbReference type="EMBL" id="BARU01022767">
    <property type="protein sequence ID" value="GAH60329.1"/>
    <property type="molecule type" value="Genomic_DNA"/>
</dbReference>
<gene>
    <name evidence="1" type="ORF">S03H2_37040</name>
</gene>
<accession>X1I2L8</accession>
<evidence type="ECO:0000313" key="1">
    <source>
        <dbReference type="EMBL" id="GAH60329.1"/>
    </source>
</evidence>
<proteinExistence type="predicted"/>
<feature type="non-terminal residue" evidence="1">
    <location>
        <position position="1"/>
    </location>
</feature>
<organism evidence="1">
    <name type="scientific">marine sediment metagenome</name>
    <dbReference type="NCBI Taxonomy" id="412755"/>
    <lineage>
        <taxon>unclassified sequences</taxon>
        <taxon>metagenomes</taxon>
        <taxon>ecological metagenomes</taxon>
    </lineage>
</organism>
<dbReference type="AlphaFoldDB" id="X1I2L8"/>
<name>X1I2L8_9ZZZZ</name>
<comment type="caution">
    <text evidence="1">The sequence shown here is derived from an EMBL/GenBank/DDBJ whole genome shotgun (WGS) entry which is preliminary data.</text>
</comment>
<protein>
    <submittedName>
        <fullName evidence="1">Uncharacterized protein</fullName>
    </submittedName>
</protein>
<reference evidence="1" key="1">
    <citation type="journal article" date="2014" name="Front. Microbiol.">
        <title>High frequency of phylogenetically diverse reductive dehalogenase-homologous genes in deep subseafloor sedimentary metagenomes.</title>
        <authorList>
            <person name="Kawai M."/>
            <person name="Futagami T."/>
            <person name="Toyoda A."/>
            <person name="Takaki Y."/>
            <person name="Nishi S."/>
            <person name="Hori S."/>
            <person name="Arai W."/>
            <person name="Tsubouchi T."/>
            <person name="Morono Y."/>
            <person name="Uchiyama I."/>
            <person name="Ito T."/>
            <person name="Fujiyama A."/>
            <person name="Inagaki F."/>
            <person name="Takami H."/>
        </authorList>
    </citation>
    <scope>NUCLEOTIDE SEQUENCE</scope>
    <source>
        <strain evidence="1">Expedition CK06-06</strain>
    </source>
</reference>
<sequence length="94" mass="10158">VHDGLPGVGYGAVVAVPLIDVTPGYYFWGQTWGRFASLCGGWGINIGDTQHQREIHFDGGGAMVYRPGALDHDAHMQRAGYILSSQMVMLQLAP</sequence>